<accession>A0A2P2CF56</accession>
<gene>
    <name evidence="1" type="ORF">NOCA1190018</name>
</gene>
<name>A0A2P2CF56_9ZZZZ</name>
<dbReference type="AlphaFoldDB" id="A0A2P2CF56"/>
<protein>
    <submittedName>
        <fullName evidence="1">Uncharacterized protein</fullName>
    </submittedName>
</protein>
<proteinExistence type="predicted"/>
<evidence type="ECO:0000313" key="1">
    <source>
        <dbReference type="EMBL" id="CUR59652.1"/>
    </source>
</evidence>
<dbReference type="EMBL" id="CZKB01000011">
    <property type="protein sequence ID" value="CUR59652.1"/>
    <property type="molecule type" value="Genomic_DNA"/>
</dbReference>
<organism evidence="1">
    <name type="scientific">metagenome</name>
    <dbReference type="NCBI Taxonomy" id="256318"/>
    <lineage>
        <taxon>unclassified sequences</taxon>
        <taxon>metagenomes</taxon>
    </lineage>
</organism>
<sequence length="103" mass="11285">MHSYDILSNTGLVGAHFTHDSGGEYFGIKLSERALRETELWPTAESGLDRMIRALEAIAENTREDEDTRTRARRLLESLRGAGREVGISVVTAALTGQIPGSQ</sequence>
<reference evidence="1" key="1">
    <citation type="submission" date="2015-08" db="EMBL/GenBank/DDBJ databases">
        <authorList>
            <person name="Babu N.S."/>
            <person name="Beckwith C.J."/>
            <person name="Beseler K.G."/>
            <person name="Brison A."/>
            <person name="Carone J.V."/>
            <person name="Caskin T.P."/>
            <person name="Diamond M."/>
            <person name="Durham M.E."/>
            <person name="Foxe J.M."/>
            <person name="Go M."/>
            <person name="Henderson B.A."/>
            <person name="Jones I.B."/>
            <person name="McGettigan J.A."/>
            <person name="Micheletti S.J."/>
            <person name="Nasrallah M.E."/>
            <person name="Ortiz D."/>
            <person name="Piller C.R."/>
            <person name="Privatt S.R."/>
            <person name="Schneider S.L."/>
            <person name="Sharp S."/>
            <person name="Smith T.C."/>
            <person name="Stanton J.D."/>
            <person name="Ullery H.E."/>
            <person name="Wilson R.J."/>
            <person name="Serrano M.G."/>
            <person name="Buck G."/>
            <person name="Lee V."/>
            <person name="Wang Y."/>
            <person name="Carvalho R."/>
            <person name="Voegtly L."/>
            <person name="Shi R."/>
            <person name="Duckworth R."/>
            <person name="Johnson A."/>
            <person name="Loviza R."/>
            <person name="Walstead R."/>
            <person name="Shah Z."/>
            <person name="Kiflezghi M."/>
            <person name="Wade K."/>
            <person name="Ball S.L."/>
            <person name="Bradley K.W."/>
            <person name="Asai D.J."/>
            <person name="Bowman C.A."/>
            <person name="Russell D.A."/>
            <person name="Pope W.H."/>
            <person name="Jacobs-Sera D."/>
            <person name="Hendrix R.W."/>
            <person name="Hatfull G.F."/>
        </authorList>
    </citation>
    <scope>NUCLEOTIDE SEQUENCE</scope>
</reference>